<keyword evidence="4" id="KW-1185">Reference proteome</keyword>
<comment type="caution">
    <text evidence="3">The sequence shown here is derived from an EMBL/GenBank/DDBJ whole genome shotgun (WGS) entry which is preliminary data.</text>
</comment>
<name>A0A941I865_9BURK</name>
<evidence type="ECO:0000256" key="1">
    <source>
        <dbReference type="SAM" id="MobiDB-lite"/>
    </source>
</evidence>
<dbReference type="CDD" id="cd07344">
    <property type="entry name" value="M48_yhfN_like"/>
    <property type="match status" value="1"/>
</dbReference>
<dbReference type="RefSeq" id="WP_212687861.1">
    <property type="nucleotide sequence ID" value="NZ_JAGSPN010000006.1"/>
</dbReference>
<dbReference type="InterPro" id="IPR053136">
    <property type="entry name" value="UTP_pyrophosphatase-like"/>
</dbReference>
<dbReference type="Proteomes" id="UP000680067">
    <property type="component" value="Unassembled WGS sequence"/>
</dbReference>
<gene>
    <name evidence="3" type="ORF">KDM89_10405</name>
</gene>
<sequence length="327" mass="36655">MPVSQVFDRALQLALQLDLFSDLVTPAQIKTRGNTANPLVQEAAPASVPVTPLILPTLPVSPVSSAPPVNPPAVQKPAPDTGSDAIKPDVRLRHCRCGDQMISYTLSRSSRRSIGLSVRDSQLHITAPHRVTISTVEEAIIAKQRWIRNKIQEQQNRPSARQRSVQQWSDGASLPFMGSALQLGFDPARKRIGLAGAQRLELPATVQSDEGRIRMLVEGWLKQQALQIFEQKIADFALRLGVTVRQVSLSSARTRWGSCTTQGDIRLNWRLIFLPETMMDYVVAHELAHRREMNHSPRFWAQVEAIYPDYRNVRKQLQQYPISSLPL</sequence>
<feature type="region of interest" description="Disordered" evidence="1">
    <location>
        <begin position="63"/>
        <end position="86"/>
    </location>
</feature>
<dbReference type="InterPro" id="IPR002725">
    <property type="entry name" value="YgjP-like_metallopeptidase"/>
</dbReference>
<evidence type="ECO:0000259" key="2">
    <source>
        <dbReference type="Pfam" id="PF01863"/>
    </source>
</evidence>
<accession>A0A941I865</accession>
<dbReference type="Pfam" id="PF01863">
    <property type="entry name" value="YgjP-like"/>
    <property type="match status" value="1"/>
</dbReference>
<dbReference type="AlphaFoldDB" id="A0A941I865"/>
<feature type="domain" description="YgjP-like metallopeptidase" evidence="2">
    <location>
        <begin position="112"/>
        <end position="319"/>
    </location>
</feature>
<protein>
    <submittedName>
        <fullName evidence="3">M48 family metallopeptidase</fullName>
    </submittedName>
</protein>
<evidence type="ECO:0000313" key="4">
    <source>
        <dbReference type="Proteomes" id="UP000680067"/>
    </source>
</evidence>
<proteinExistence type="predicted"/>
<evidence type="ECO:0000313" key="3">
    <source>
        <dbReference type="EMBL" id="MBR7782558.1"/>
    </source>
</evidence>
<dbReference type="PANTHER" id="PTHR30399">
    <property type="entry name" value="UNCHARACTERIZED PROTEIN YGJP"/>
    <property type="match status" value="1"/>
</dbReference>
<dbReference type="Gene3D" id="3.30.2010.10">
    <property type="entry name" value="Metalloproteases ('zincins'), catalytic domain"/>
    <property type="match status" value="1"/>
</dbReference>
<dbReference type="PANTHER" id="PTHR30399:SF1">
    <property type="entry name" value="UTP PYROPHOSPHATASE"/>
    <property type="match status" value="1"/>
</dbReference>
<reference evidence="3" key="1">
    <citation type="submission" date="2021-04" db="EMBL/GenBank/DDBJ databases">
        <title>novel species isolated from subtropical streams in China.</title>
        <authorList>
            <person name="Lu H."/>
        </authorList>
    </citation>
    <scope>NUCLEOTIDE SEQUENCE</scope>
    <source>
        <strain evidence="3">LFS511W</strain>
    </source>
</reference>
<dbReference type="EMBL" id="JAGSPN010000006">
    <property type="protein sequence ID" value="MBR7782558.1"/>
    <property type="molecule type" value="Genomic_DNA"/>
</dbReference>
<organism evidence="3 4">
    <name type="scientific">Undibacterium luofuense</name>
    <dbReference type="NCBI Taxonomy" id="2828733"/>
    <lineage>
        <taxon>Bacteria</taxon>
        <taxon>Pseudomonadati</taxon>
        <taxon>Pseudomonadota</taxon>
        <taxon>Betaproteobacteria</taxon>
        <taxon>Burkholderiales</taxon>
        <taxon>Oxalobacteraceae</taxon>
        <taxon>Undibacterium</taxon>
    </lineage>
</organism>